<evidence type="ECO:0000313" key="2">
    <source>
        <dbReference type="EMBL" id="KAF4363259.1"/>
    </source>
</evidence>
<proteinExistence type="predicted"/>
<feature type="region of interest" description="Disordered" evidence="1">
    <location>
        <begin position="253"/>
        <end position="274"/>
    </location>
</feature>
<dbReference type="EMBL" id="JAATIQ010000299">
    <property type="protein sequence ID" value="KAF4363259.1"/>
    <property type="molecule type" value="Genomic_DNA"/>
</dbReference>
<dbReference type="Proteomes" id="UP000583929">
    <property type="component" value="Unassembled WGS sequence"/>
</dbReference>
<gene>
    <name evidence="2" type="ORF">G4B88_016070</name>
</gene>
<evidence type="ECO:0008006" key="4">
    <source>
        <dbReference type="Google" id="ProtNLM"/>
    </source>
</evidence>
<organism evidence="2 3">
    <name type="scientific">Cannabis sativa</name>
    <name type="common">Hemp</name>
    <name type="synonym">Marijuana</name>
    <dbReference type="NCBI Taxonomy" id="3483"/>
    <lineage>
        <taxon>Eukaryota</taxon>
        <taxon>Viridiplantae</taxon>
        <taxon>Streptophyta</taxon>
        <taxon>Embryophyta</taxon>
        <taxon>Tracheophyta</taxon>
        <taxon>Spermatophyta</taxon>
        <taxon>Magnoliopsida</taxon>
        <taxon>eudicotyledons</taxon>
        <taxon>Gunneridae</taxon>
        <taxon>Pentapetalae</taxon>
        <taxon>rosids</taxon>
        <taxon>fabids</taxon>
        <taxon>Rosales</taxon>
        <taxon>Cannabaceae</taxon>
        <taxon>Cannabis</taxon>
    </lineage>
</organism>
<comment type="caution">
    <text evidence="2">The sequence shown here is derived from an EMBL/GenBank/DDBJ whole genome shotgun (WGS) entry which is preliminary data.</text>
</comment>
<dbReference type="GO" id="GO:0005634">
    <property type="term" value="C:nucleus"/>
    <property type="evidence" value="ECO:0007669"/>
    <property type="project" value="TreeGrafter"/>
</dbReference>
<accession>A0A7J6F019</accession>
<dbReference type="GO" id="GO:0006325">
    <property type="term" value="P:chromatin organization"/>
    <property type="evidence" value="ECO:0007669"/>
    <property type="project" value="TreeGrafter"/>
</dbReference>
<dbReference type="PANTHER" id="PTHR21669">
    <property type="entry name" value="CAPZ-INTERACTING PROTEIN AND RELATED PROTEINS"/>
    <property type="match status" value="1"/>
</dbReference>
<name>A0A7J6F019_CANSA</name>
<protein>
    <recommendedName>
        <fullName evidence="4">Wound-responsive family protein</fullName>
    </recommendedName>
</protein>
<reference evidence="2 3" key="1">
    <citation type="journal article" date="2020" name="bioRxiv">
        <title>Sequence and annotation of 42 cannabis genomes reveals extensive copy number variation in cannabinoid synthesis and pathogen resistance genes.</title>
        <authorList>
            <person name="Mckernan K.J."/>
            <person name="Helbert Y."/>
            <person name="Kane L.T."/>
            <person name="Ebling H."/>
            <person name="Zhang L."/>
            <person name="Liu B."/>
            <person name="Eaton Z."/>
            <person name="Mclaughlin S."/>
            <person name="Kingan S."/>
            <person name="Baybayan P."/>
            <person name="Concepcion G."/>
            <person name="Jordan M."/>
            <person name="Riva A."/>
            <person name="Barbazuk W."/>
            <person name="Harkins T."/>
        </authorList>
    </citation>
    <scope>NUCLEOTIDE SEQUENCE [LARGE SCALE GENOMIC DNA]</scope>
    <source>
        <strain evidence="3">cv. Jamaican Lion 4</strain>
        <tissue evidence="2">Leaf</tissue>
    </source>
</reference>
<feature type="region of interest" description="Disordered" evidence="1">
    <location>
        <begin position="138"/>
        <end position="171"/>
    </location>
</feature>
<sequence length="556" mass="62766">MGEDKHGGDLSMASSPFFKSGDRQMFTMVLRPGETTIVSWKKLMNDANKVNGSFSTSPPKSLVSAQTRLESCIAPVAVRHYDSQEGEEVKDEAVPSRFSAVIEKIERLYMVDEYFEVDNSAIKHDGFFVNRGQLERSDPSALFKHQPKKRRRKDLAKDNGENDDGRLQNKHAKLRKMATCKSSSAHLNVSVFFSNKISSDLKTAIDPSALNDLNGDTTMMLVAKDIEKKETEALLSKNASSRFKDVATFFDSSHSKHHDKGAYSKSQSDTPSIGVDELDLSARATERNGIHEMSDVDMLEGKHSPMTRTPHMHKKDGSNARLKGSMLEKAIRELEKMVAESRPPSVEIKEVDNSSQAIKRRLPREIKMKLAKVARLAQASHGKVSKDLLNRLMSILGHLIQLRTLKRNLKVMISMGFSAKQEIDDRFQLMKKEVIELIKMRAPSTMFKALEQQAGATEDLREIATEEKDVSTRKFSMDAALEDKICDLYDLYGLDQEAGPQIRRLYTESYGLMVSWTTMASNGPYVVQKRDEEQYTAGKRYDIFCFLLTPKFLLNK</sequence>
<feature type="compositionally biased region" description="Basic residues" evidence="1">
    <location>
        <begin position="145"/>
        <end position="154"/>
    </location>
</feature>
<evidence type="ECO:0000313" key="3">
    <source>
        <dbReference type="Proteomes" id="UP000583929"/>
    </source>
</evidence>
<dbReference type="PANTHER" id="PTHR21669:SF28">
    <property type="entry name" value="YEMANUCLEIN"/>
    <property type="match status" value="1"/>
</dbReference>
<keyword evidence="3" id="KW-1185">Reference proteome</keyword>
<dbReference type="AlphaFoldDB" id="A0A7J6F019"/>
<evidence type="ECO:0000256" key="1">
    <source>
        <dbReference type="SAM" id="MobiDB-lite"/>
    </source>
</evidence>
<feature type="compositionally biased region" description="Basic and acidic residues" evidence="1">
    <location>
        <begin position="155"/>
        <end position="167"/>
    </location>
</feature>